<comment type="similarity">
    <text evidence="1">Belongs to the UPF0332 family.</text>
</comment>
<evidence type="ECO:0000259" key="2">
    <source>
        <dbReference type="Pfam" id="PF05168"/>
    </source>
</evidence>
<dbReference type="Gene3D" id="1.20.120.330">
    <property type="entry name" value="Nucleotidyltransferases domain 2"/>
    <property type="match status" value="1"/>
</dbReference>
<dbReference type="Pfam" id="PF05168">
    <property type="entry name" value="HEPN"/>
    <property type="match status" value="1"/>
</dbReference>
<dbReference type="PANTHER" id="PTHR36565:SF1">
    <property type="entry name" value="UPF0332 PROTEIN TM_1000"/>
    <property type="match status" value="1"/>
</dbReference>
<dbReference type="InterPro" id="IPR052226">
    <property type="entry name" value="UPF0332_toxin"/>
</dbReference>
<reference evidence="3" key="1">
    <citation type="submission" date="2019-01" db="EMBL/GenBank/DDBJ databases">
        <authorList>
            <consortium name="Genoscope - CEA"/>
            <person name="William W."/>
        </authorList>
    </citation>
    <scope>NUCLEOTIDE SEQUENCE</scope>
    <source>
        <strain evidence="3">CR-1</strain>
    </source>
</reference>
<organism evidence="3">
    <name type="scientific">uncultured Desulfobacteraceae bacterium</name>
    <dbReference type="NCBI Taxonomy" id="218296"/>
    <lineage>
        <taxon>Bacteria</taxon>
        <taxon>Pseudomonadati</taxon>
        <taxon>Thermodesulfobacteriota</taxon>
        <taxon>Desulfobacteria</taxon>
        <taxon>Desulfobacterales</taxon>
        <taxon>Desulfobacteraceae</taxon>
        <taxon>environmental samples</taxon>
    </lineage>
</organism>
<evidence type="ECO:0000313" key="3">
    <source>
        <dbReference type="EMBL" id="VEN74334.1"/>
    </source>
</evidence>
<accession>A0A484HIS7</accession>
<keyword evidence="3" id="KW-0238">DNA-binding</keyword>
<feature type="domain" description="HEPN" evidence="2">
    <location>
        <begin position="13"/>
        <end position="125"/>
    </location>
</feature>
<dbReference type="AlphaFoldDB" id="A0A484HIS7"/>
<dbReference type="EMBL" id="CAACVI010000023">
    <property type="protein sequence ID" value="VEN74334.1"/>
    <property type="molecule type" value="Genomic_DNA"/>
</dbReference>
<dbReference type="InterPro" id="IPR007842">
    <property type="entry name" value="HEPN_dom"/>
</dbReference>
<gene>
    <name evidence="3" type="ORF">EPICR_30271</name>
</gene>
<dbReference type="GO" id="GO:0003677">
    <property type="term" value="F:DNA binding"/>
    <property type="evidence" value="ECO:0007669"/>
    <property type="project" value="UniProtKB-KW"/>
</dbReference>
<protein>
    <submittedName>
        <fullName evidence="3">DNA-binding protein</fullName>
    </submittedName>
</protein>
<sequence>MNINDEERRSELVRYWWSKAEESLTSARREFGAESYSIAMNRLYYSVFYGVCAALFERGQSFRKHTGVRAAFHREFIRTGLLEVRDGKLYDQLFEDRQEGDYVAFVSFESEYAEHQLNRCAEFLANLRPLISLLSE</sequence>
<name>A0A484HIS7_9BACT</name>
<dbReference type="PANTHER" id="PTHR36565">
    <property type="entry name" value="UPF0332 PROTEIN TM_1000"/>
    <property type="match status" value="1"/>
</dbReference>
<evidence type="ECO:0000256" key="1">
    <source>
        <dbReference type="ARBA" id="ARBA00038248"/>
    </source>
</evidence>
<proteinExistence type="inferred from homology"/>